<dbReference type="EMBL" id="OU015566">
    <property type="protein sequence ID" value="CAG5105612.1"/>
    <property type="molecule type" value="Genomic_DNA"/>
</dbReference>
<dbReference type="PROSITE" id="PS50842">
    <property type="entry name" value="EXPANSIN_EG45"/>
    <property type="match status" value="1"/>
</dbReference>
<dbReference type="InterPro" id="IPR036908">
    <property type="entry name" value="RlpA-like_sf"/>
</dbReference>
<name>A0ABN7SQN1_OIKDI</name>
<dbReference type="PANTHER" id="PTHR31836">
    <property type="match status" value="1"/>
</dbReference>
<dbReference type="Proteomes" id="UP001158576">
    <property type="component" value="Chromosome 1"/>
</dbReference>
<comment type="caution">
    <text evidence="3">Lacks conserved residue(s) required for the propagation of feature annotation.</text>
</comment>
<evidence type="ECO:0000259" key="5">
    <source>
        <dbReference type="PROSITE" id="PS50923"/>
    </source>
</evidence>
<organism evidence="6 7">
    <name type="scientific">Oikopleura dioica</name>
    <name type="common">Tunicate</name>
    <dbReference type="NCBI Taxonomy" id="34765"/>
    <lineage>
        <taxon>Eukaryota</taxon>
        <taxon>Metazoa</taxon>
        <taxon>Chordata</taxon>
        <taxon>Tunicata</taxon>
        <taxon>Appendicularia</taxon>
        <taxon>Copelata</taxon>
        <taxon>Oikopleuridae</taxon>
        <taxon>Oikopleura</taxon>
    </lineage>
</organism>
<dbReference type="PANTHER" id="PTHR31836:SF21">
    <property type="entry name" value="EXPANSIN-LIKE PROTEIN 7"/>
    <property type="match status" value="1"/>
</dbReference>
<keyword evidence="7" id="KW-1185">Reference proteome</keyword>
<evidence type="ECO:0000256" key="2">
    <source>
        <dbReference type="ARBA" id="ARBA00023157"/>
    </source>
</evidence>
<dbReference type="PROSITE" id="PS50923">
    <property type="entry name" value="SUSHI"/>
    <property type="match status" value="1"/>
</dbReference>
<dbReference type="InterPro" id="IPR007112">
    <property type="entry name" value="Expansin/allergen_DPBB_dom"/>
</dbReference>
<proteinExistence type="predicted"/>
<dbReference type="Pfam" id="PF22514">
    <property type="entry name" value="EXPB1_D1"/>
    <property type="match status" value="1"/>
</dbReference>
<reference evidence="6 7" key="1">
    <citation type="submission" date="2021-04" db="EMBL/GenBank/DDBJ databases">
        <authorList>
            <person name="Bliznina A."/>
        </authorList>
    </citation>
    <scope>NUCLEOTIDE SEQUENCE [LARGE SCALE GENOMIC DNA]</scope>
</reference>
<evidence type="ECO:0000256" key="3">
    <source>
        <dbReference type="PROSITE-ProRule" id="PRU00302"/>
    </source>
</evidence>
<accession>A0ABN7SQN1</accession>
<gene>
    <name evidence="6" type="ORF">OKIOD_LOCUS11052</name>
</gene>
<evidence type="ECO:0000313" key="6">
    <source>
        <dbReference type="EMBL" id="CAG5105612.1"/>
    </source>
</evidence>
<feature type="domain" description="Sushi" evidence="5">
    <location>
        <begin position="45"/>
        <end position="98"/>
    </location>
</feature>
<dbReference type="InterPro" id="IPR000436">
    <property type="entry name" value="Sushi_SCR_CCP_dom"/>
</dbReference>
<dbReference type="SUPFAM" id="SSF50685">
    <property type="entry name" value="Barwin-like endoglucanases"/>
    <property type="match status" value="1"/>
</dbReference>
<evidence type="ECO:0000256" key="1">
    <source>
        <dbReference type="ARBA" id="ARBA00022729"/>
    </source>
</evidence>
<dbReference type="CDD" id="cd22271">
    <property type="entry name" value="DPBB_EXP_N-like"/>
    <property type="match status" value="1"/>
</dbReference>
<dbReference type="Gene3D" id="2.60.40.760">
    <property type="entry name" value="Expansin, cellulose-binding-like domain"/>
    <property type="match status" value="1"/>
</dbReference>
<feature type="domain" description="Expansin-like EG45" evidence="4">
    <location>
        <begin position="338"/>
        <end position="441"/>
    </location>
</feature>
<keyword evidence="2" id="KW-1015">Disulfide bond</keyword>
<sequence>MKLASSFLIAAATSQEPGKYKDLRATVRNSNVESNRSSGSHPRGLTCTIPEVSGNVDRYYCNSKRCTLMCKPGSIPDGRARNKCVDGAWEKTFPNCITCEGSVDAEPAVADNNLGFLCSVDDPTDDRRCAMTCSNGGDLFPTTATNNVDLVCNCHKKKGCEWREDGSKKAADLSSYSCSIPPTTTPNPGTDTDTTGCPAEKAPECTDLTTGNISFQNSWTCRNCFRIRASYSLDGLDWSDRDFLYFEFDVRVSWLSWGHPVENVESLDDGVRWKVTFKENANFVSGMMFDANLKTFDDAVNVNANWVLRAIKSCPCTNTDYGSVGEFTHYDSLSDYTNGACGLHNSGSIKAATHFVALDYDTDYSASANCGRCVKLKCECTQSVFTGACSAGSEVIAMVVDTCPDATCKQNHLDLSPSTWNEVTGDESPSLYDGSWEFVECPSEFLSSPVSQLYIKEGSSQWWNAFQPTNTRFGVNFMSINGRELSLSNGVGDNFYFDGARNTEGDEATLVISTASDIDNNVGSFLDFDALL</sequence>
<keyword evidence="1" id="KW-0732">Signal</keyword>
<dbReference type="Gene3D" id="2.40.40.10">
    <property type="entry name" value="RlpA-like domain"/>
    <property type="match status" value="1"/>
</dbReference>
<evidence type="ECO:0000259" key="4">
    <source>
        <dbReference type="PROSITE" id="PS50842"/>
    </source>
</evidence>
<evidence type="ECO:0000313" key="7">
    <source>
        <dbReference type="Proteomes" id="UP001158576"/>
    </source>
</evidence>
<keyword evidence="3" id="KW-0768">Sushi</keyword>
<dbReference type="InterPro" id="IPR036749">
    <property type="entry name" value="Expansin_CBD_sf"/>
</dbReference>
<protein>
    <submittedName>
        <fullName evidence="6">Oidioi.mRNA.OKI2018_I69.chr1.g2287.t1.cds</fullName>
    </submittedName>
</protein>
<dbReference type="InterPro" id="IPR051477">
    <property type="entry name" value="Expansin_CellWall"/>
</dbReference>